<dbReference type="PANTHER" id="PTHR42935:SF1">
    <property type="entry name" value="SLR0930 PROTEIN"/>
    <property type="match status" value="1"/>
</dbReference>
<proteinExistence type="predicted"/>
<protein>
    <submittedName>
        <fullName evidence="1">ATP-binding protein</fullName>
    </submittedName>
</protein>
<evidence type="ECO:0000313" key="2">
    <source>
        <dbReference type="Proteomes" id="UP000682951"/>
    </source>
</evidence>
<dbReference type="InterPro" id="IPR008533">
    <property type="entry name" value="DUF815"/>
</dbReference>
<dbReference type="Gene3D" id="3.40.50.300">
    <property type="entry name" value="P-loop containing nucleotide triphosphate hydrolases"/>
    <property type="match status" value="1"/>
</dbReference>
<dbReference type="EMBL" id="JAGSSW010000003">
    <property type="protein sequence ID" value="MBR8463750.1"/>
    <property type="molecule type" value="Genomic_DNA"/>
</dbReference>
<organism evidence="1 2">
    <name type="scientific">Campylobacter anatolicus</name>
    <dbReference type="NCBI Taxonomy" id="2829105"/>
    <lineage>
        <taxon>Bacteria</taxon>
        <taxon>Pseudomonadati</taxon>
        <taxon>Campylobacterota</taxon>
        <taxon>Epsilonproteobacteria</taxon>
        <taxon>Campylobacterales</taxon>
        <taxon>Campylobacteraceae</taxon>
        <taxon>Campylobacter</taxon>
    </lineage>
</organism>
<gene>
    <name evidence="1" type="ORF">KDD93_04065</name>
</gene>
<keyword evidence="2" id="KW-1185">Reference proteome</keyword>
<sequence>MIDWSVCYAAIFRASKGLIEVKDIDFIELDSLLEIDIQKEQLVSNTHKFLNGTGANHALLWGERGCGKSSLVKAVFTKFYKDGLRIIQIGVDDLKHLADIIDELRESRYKFIIFCDDLSFENGSRDYKFLKPLMEGSIQKPPKNVLFYATSNRRHLLSESKSDNANVQILEDELHYGDAVEEKISLSDRFGLSISFYQGSFESYLKIVDFYFKEISVDKDLLYELARNYAMLRASRSGRTARQFYIAFKDKFDEFN</sequence>
<dbReference type="GO" id="GO:0005524">
    <property type="term" value="F:ATP binding"/>
    <property type="evidence" value="ECO:0007669"/>
    <property type="project" value="UniProtKB-KW"/>
</dbReference>
<keyword evidence="1" id="KW-0547">Nucleotide-binding</keyword>
<accession>A0ABS5HHJ5</accession>
<evidence type="ECO:0000313" key="1">
    <source>
        <dbReference type="EMBL" id="MBR8463750.1"/>
    </source>
</evidence>
<name>A0ABS5HHJ5_9BACT</name>
<dbReference type="SUPFAM" id="SSF52540">
    <property type="entry name" value="P-loop containing nucleoside triphosphate hydrolases"/>
    <property type="match status" value="1"/>
</dbReference>
<dbReference type="RefSeq" id="WP_212140414.1">
    <property type="nucleotide sequence ID" value="NZ_JAGSSW010000003.1"/>
</dbReference>
<dbReference type="InterPro" id="IPR027417">
    <property type="entry name" value="P-loop_NTPase"/>
</dbReference>
<dbReference type="PANTHER" id="PTHR42935">
    <property type="entry name" value="SLR0930 PROTEIN"/>
    <property type="match status" value="1"/>
</dbReference>
<dbReference type="Pfam" id="PF05673">
    <property type="entry name" value="DUF815"/>
    <property type="match status" value="1"/>
</dbReference>
<dbReference type="Proteomes" id="UP000682951">
    <property type="component" value="Unassembled WGS sequence"/>
</dbReference>
<comment type="caution">
    <text evidence="1">The sequence shown here is derived from an EMBL/GenBank/DDBJ whole genome shotgun (WGS) entry which is preliminary data.</text>
</comment>
<keyword evidence="1" id="KW-0067">ATP-binding</keyword>
<reference evidence="1 2" key="1">
    <citation type="submission" date="2021-04" db="EMBL/GenBank/DDBJ databases">
        <title>Molecular and phenotypic characterization and identification of bacterial isolates recovered from the Anatolian ground squirrels (Spermophilus xanthoprymnus) and which have the potential to form a new species in the Campylobacter genus.</title>
        <authorList>
            <person name="Aydin F."/>
            <person name="Abay S."/>
            <person name="Kayman T."/>
            <person name="Karakaya E."/>
            <person name="Mustak H.K."/>
            <person name="Mustak I.B."/>
            <person name="Bilgin N."/>
            <person name="Duzler A."/>
            <person name="Sahin O."/>
            <person name="Guran O."/>
            <person name="Saticioglu I.B."/>
        </authorList>
    </citation>
    <scope>NUCLEOTIDE SEQUENCE [LARGE SCALE GENOMIC DNA]</scope>
    <source>
        <strain evidence="2">faydin-G24</strain>
    </source>
</reference>